<feature type="transmembrane region" description="Helical" evidence="7">
    <location>
        <begin position="125"/>
        <end position="145"/>
    </location>
</feature>
<keyword evidence="4 7" id="KW-1133">Transmembrane helix</keyword>
<reference evidence="8 9" key="1">
    <citation type="submission" date="2017-08" db="EMBL/GenBank/DDBJ databases">
        <title>The strain WRN001 was isolated from Binhai saline alkaline soil, Tianjin, China.</title>
        <authorList>
            <person name="Liu D."/>
            <person name="Zhang G."/>
        </authorList>
    </citation>
    <scope>NUCLEOTIDE SEQUENCE [LARGE SCALE GENOMIC DNA]</scope>
    <source>
        <strain evidence="8 9">WN019</strain>
    </source>
</reference>
<dbReference type="GO" id="GO:0005886">
    <property type="term" value="C:plasma membrane"/>
    <property type="evidence" value="ECO:0007669"/>
    <property type="project" value="UniProtKB-SubCell"/>
</dbReference>
<feature type="region of interest" description="Disordered" evidence="6">
    <location>
        <begin position="1"/>
        <end position="34"/>
    </location>
</feature>
<organism evidence="8 9">
    <name type="scientific">Halorubrum salipaludis</name>
    <dbReference type="NCBI Taxonomy" id="2032630"/>
    <lineage>
        <taxon>Archaea</taxon>
        <taxon>Methanobacteriati</taxon>
        <taxon>Methanobacteriota</taxon>
        <taxon>Stenosarchaea group</taxon>
        <taxon>Halobacteria</taxon>
        <taxon>Halobacteriales</taxon>
        <taxon>Haloferacaceae</taxon>
        <taxon>Halorubrum</taxon>
    </lineage>
</organism>
<dbReference type="InterPro" id="IPR050833">
    <property type="entry name" value="Poly_Biosynth_Transport"/>
</dbReference>
<evidence type="ECO:0000256" key="6">
    <source>
        <dbReference type="SAM" id="MobiDB-lite"/>
    </source>
</evidence>
<accession>A0A2A2FE25</accession>
<keyword evidence="3 7" id="KW-0812">Transmembrane</keyword>
<protein>
    <submittedName>
        <fullName evidence="8">Succinoglycan biosynthesis protein exop</fullName>
    </submittedName>
</protein>
<dbReference type="PANTHER" id="PTHR30250">
    <property type="entry name" value="PST FAMILY PREDICTED COLANIC ACID TRANSPORTER"/>
    <property type="match status" value="1"/>
</dbReference>
<dbReference type="Pfam" id="PF13440">
    <property type="entry name" value="Polysacc_synt_3"/>
    <property type="match status" value="1"/>
</dbReference>
<evidence type="ECO:0000256" key="1">
    <source>
        <dbReference type="ARBA" id="ARBA00004651"/>
    </source>
</evidence>
<keyword evidence="5 7" id="KW-0472">Membrane</keyword>
<evidence type="ECO:0000256" key="2">
    <source>
        <dbReference type="ARBA" id="ARBA00022475"/>
    </source>
</evidence>
<comment type="caution">
    <text evidence="8">The sequence shown here is derived from an EMBL/GenBank/DDBJ whole genome shotgun (WGS) entry which is preliminary data.</text>
</comment>
<evidence type="ECO:0000313" key="9">
    <source>
        <dbReference type="Proteomes" id="UP000218083"/>
    </source>
</evidence>
<keyword evidence="9" id="KW-1185">Reference proteome</keyword>
<dbReference type="PANTHER" id="PTHR30250:SF27">
    <property type="entry name" value="POLYSACCHARIDE BIOSYNTHESIS PROTEIN"/>
    <property type="match status" value="1"/>
</dbReference>
<name>A0A2A2FE25_9EURY</name>
<feature type="transmembrane region" description="Helical" evidence="7">
    <location>
        <begin position="464"/>
        <end position="482"/>
    </location>
</feature>
<dbReference type="OrthoDB" id="19148at2157"/>
<sequence length="537" mass="55461">MNDGSGAGGDAAGDSASGADTASDADTTSDADDAVPDDEREALMTIAGGAVITAGGVSGQRALTAATEFVLARGLGPAAYGVYALAWRIAQLLSRLVTFGSVPALQRYLPEYADDPDRQGVVAGLAYATTLGFGAAIAAGIWLAAPRIDALTVEDPAFPATMRAFGFLVGLLGVVMVASAIFRAVGSARGEIAFNKLLRPGVRLVGALTALALGYSVVGVAGGIVVATALLAAVAAPLSARVTGVVPSLRGVRGEARRFYDHAAPVAMSSLGKVFQNRVDVLLVGALLTATAAGVYNVVLVLIAIAWIPLLSFNQLLPPVASELYADDRTETLNAVYGSVTRQIVTSVIPILAVLVVYGRELLGLFGEPYVAGYVPLVVYLGGVFVGSAVGATGWLLMMTDHQYARMALDWLLAVLNVALTYAFVVRYGLVGAALGTSLAIAVQNGIQVVLLRRFEGLWPFDRTYLTPLAAGGVTLLAMRAIRAVVPGRAAIVVGAAGGLAVYAGALRVLGVDPRDRLVARELARRYRAALAERLGR</sequence>
<evidence type="ECO:0000256" key="4">
    <source>
        <dbReference type="ARBA" id="ARBA00022989"/>
    </source>
</evidence>
<evidence type="ECO:0000256" key="7">
    <source>
        <dbReference type="SAM" id="Phobius"/>
    </source>
</evidence>
<dbReference type="RefSeq" id="WP_095637416.1">
    <property type="nucleotide sequence ID" value="NZ_NSKC01000008.1"/>
</dbReference>
<dbReference type="Proteomes" id="UP000218083">
    <property type="component" value="Unassembled WGS sequence"/>
</dbReference>
<evidence type="ECO:0000313" key="8">
    <source>
        <dbReference type="EMBL" id="PAU82803.1"/>
    </source>
</evidence>
<feature type="transmembrane region" description="Helical" evidence="7">
    <location>
        <begin position="371"/>
        <end position="396"/>
    </location>
</feature>
<feature type="transmembrane region" description="Helical" evidence="7">
    <location>
        <begin position="165"/>
        <end position="185"/>
    </location>
</feature>
<dbReference type="EMBL" id="NSKC01000008">
    <property type="protein sequence ID" value="PAU82803.1"/>
    <property type="molecule type" value="Genomic_DNA"/>
</dbReference>
<feature type="transmembrane region" description="Helical" evidence="7">
    <location>
        <begin position="281"/>
        <end position="308"/>
    </location>
</feature>
<evidence type="ECO:0000256" key="5">
    <source>
        <dbReference type="ARBA" id="ARBA00023136"/>
    </source>
</evidence>
<gene>
    <name evidence="8" type="ORF">CK500_11760</name>
</gene>
<feature type="compositionally biased region" description="Gly residues" evidence="6">
    <location>
        <begin position="1"/>
        <end position="11"/>
    </location>
</feature>
<keyword evidence="2" id="KW-1003">Cell membrane</keyword>
<proteinExistence type="predicted"/>
<evidence type="ECO:0000256" key="3">
    <source>
        <dbReference type="ARBA" id="ARBA00022692"/>
    </source>
</evidence>
<feature type="transmembrane region" description="Helical" evidence="7">
    <location>
        <begin position="488"/>
        <end position="511"/>
    </location>
</feature>
<dbReference type="AlphaFoldDB" id="A0A2A2FE25"/>
<feature type="compositionally biased region" description="Low complexity" evidence="6">
    <location>
        <begin position="12"/>
        <end position="26"/>
    </location>
</feature>
<feature type="transmembrane region" description="Helical" evidence="7">
    <location>
        <begin position="431"/>
        <end position="452"/>
    </location>
</feature>
<feature type="transmembrane region" description="Helical" evidence="7">
    <location>
        <begin position="408"/>
        <end position="425"/>
    </location>
</feature>
<comment type="subcellular location">
    <subcellularLocation>
        <location evidence="1">Cell membrane</location>
        <topology evidence="1">Multi-pass membrane protein</topology>
    </subcellularLocation>
</comment>